<dbReference type="InterPro" id="IPR004108">
    <property type="entry name" value="Fe_hydrogenase_lsu_C"/>
</dbReference>
<dbReference type="Pfam" id="PF04060">
    <property type="entry name" value="FeS"/>
    <property type="match status" value="1"/>
</dbReference>
<dbReference type="Pfam" id="PF12838">
    <property type="entry name" value="Fer4_7"/>
    <property type="match status" value="1"/>
</dbReference>
<dbReference type="HOGENOM" id="CLU_036585_0_0_9"/>
<dbReference type="GeneID" id="78228140"/>
<feature type="domain" description="4Fe-4S" evidence="6">
    <location>
        <begin position="331"/>
        <end position="391"/>
    </location>
</feature>
<keyword evidence="3" id="KW-0408">Iron</keyword>
<dbReference type="EMBL" id="ADKX01000039">
    <property type="protein sequence ID" value="EFW04274.1"/>
    <property type="molecule type" value="Genomic_DNA"/>
</dbReference>
<evidence type="ECO:0000256" key="1">
    <source>
        <dbReference type="ARBA" id="ARBA00022485"/>
    </source>
</evidence>
<dbReference type="Gene3D" id="3.30.70.20">
    <property type="match status" value="1"/>
</dbReference>
<keyword evidence="4" id="KW-0411">Iron-sulfur</keyword>
<dbReference type="InterPro" id="IPR050395">
    <property type="entry name" value="4Fe4S_Ferredoxin_RnfB"/>
</dbReference>
<evidence type="ECO:0000256" key="2">
    <source>
        <dbReference type="ARBA" id="ARBA00022723"/>
    </source>
</evidence>
<protein>
    <submittedName>
        <fullName evidence="7">Uncharacterized protein</fullName>
    </submittedName>
</protein>
<dbReference type="RefSeq" id="WP_008789645.1">
    <property type="nucleotide sequence ID" value="NZ_AKCB01000001.1"/>
</dbReference>
<dbReference type="GO" id="GO:0051539">
    <property type="term" value="F:4 iron, 4 sulfur cluster binding"/>
    <property type="evidence" value="ECO:0007669"/>
    <property type="project" value="UniProtKB-KW"/>
</dbReference>
<dbReference type="eggNOG" id="COG4624">
    <property type="taxonomic scope" value="Bacteria"/>
</dbReference>
<dbReference type="InterPro" id="IPR007202">
    <property type="entry name" value="4Fe-4S_dom"/>
</dbReference>
<dbReference type="InterPro" id="IPR017900">
    <property type="entry name" value="4Fe4S_Fe_S_CS"/>
</dbReference>
<proteinExistence type="predicted"/>
<evidence type="ECO:0000256" key="4">
    <source>
        <dbReference type="ARBA" id="ARBA00023014"/>
    </source>
</evidence>
<keyword evidence="8" id="KW-1185">Reference proteome</keyword>
<evidence type="ECO:0000256" key="3">
    <source>
        <dbReference type="ARBA" id="ARBA00023004"/>
    </source>
</evidence>
<organism evidence="7 8">
    <name type="scientific">Coprobacillus cateniformis</name>
    <dbReference type="NCBI Taxonomy" id="100884"/>
    <lineage>
        <taxon>Bacteria</taxon>
        <taxon>Bacillati</taxon>
        <taxon>Bacillota</taxon>
        <taxon>Erysipelotrichia</taxon>
        <taxon>Erysipelotrichales</taxon>
        <taxon>Coprobacillaceae</taxon>
        <taxon>Coprobacillus</taxon>
    </lineage>
</organism>
<dbReference type="PANTHER" id="PTHR43560:SF1">
    <property type="entry name" value="ION-TRANSLOCATING OXIDOREDUCTASE COMPLEX SUBUNIT B"/>
    <property type="match status" value="1"/>
</dbReference>
<reference evidence="7 8" key="1">
    <citation type="submission" date="2010-12" db="EMBL/GenBank/DDBJ databases">
        <title>The Genome Sequence of Coprobacillus sp. strain 29_1.</title>
        <authorList>
            <consortium name="The Broad Institute Genome Sequencing Platform"/>
            <person name="Earl A."/>
            <person name="Ward D."/>
            <person name="Feldgarden M."/>
            <person name="Gevers D."/>
            <person name="Daigneault M."/>
            <person name="Sibley C.D."/>
            <person name="White A."/>
            <person name="Strauss J."/>
            <person name="Allen-Vercoe E."/>
            <person name="Young S.K."/>
            <person name="Zeng Q."/>
            <person name="Gargeya S."/>
            <person name="Fitzgerald M."/>
            <person name="Haas B."/>
            <person name="Abouelleil A."/>
            <person name="Alvarado L."/>
            <person name="Arachchi H.M."/>
            <person name="Berlin A."/>
            <person name="Brown A."/>
            <person name="Chapman S.B."/>
            <person name="Chen Z."/>
            <person name="Dunbar C."/>
            <person name="Freedman E."/>
            <person name="Gearin G."/>
            <person name="Gellesch M."/>
            <person name="Goldberg J."/>
            <person name="Griggs A."/>
            <person name="Gujja S."/>
            <person name="Heilman E."/>
            <person name="Heiman D."/>
            <person name="Howarth C."/>
            <person name="Larson L."/>
            <person name="Lui A."/>
            <person name="MacDonald P.J.P."/>
            <person name="Mehta T."/>
            <person name="Montmayeur A."/>
            <person name="Murphy C."/>
            <person name="Neiman D."/>
            <person name="Pearson M."/>
            <person name="Priest M."/>
            <person name="Roberts A."/>
            <person name="Saif S."/>
            <person name="Shea T."/>
            <person name="Shenoy N."/>
            <person name="Sisk P."/>
            <person name="Stolte C."/>
            <person name="Sykes S."/>
            <person name="White J."/>
            <person name="Yandava C."/>
            <person name="Nusbaum C."/>
            <person name="Birren B."/>
        </authorList>
    </citation>
    <scope>NUCLEOTIDE SEQUENCE [LARGE SCALE GENOMIC DNA]</scope>
    <source>
        <strain evidence="7 8">29_1</strain>
    </source>
</reference>
<evidence type="ECO:0000313" key="7">
    <source>
        <dbReference type="EMBL" id="EFW04274.1"/>
    </source>
</evidence>
<dbReference type="OrthoDB" id="9798098at2"/>
<dbReference type="GO" id="GO:0046872">
    <property type="term" value="F:metal ion binding"/>
    <property type="evidence" value="ECO:0007669"/>
    <property type="project" value="UniProtKB-KW"/>
</dbReference>
<dbReference type="AlphaFoldDB" id="E7GCR5"/>
<comment type="caution">
    <text evidence="7">The sequence shown here is derived from an EMBL/GenBank/DDBJ whole genome shotgun (WGS) entry which is preliminary data.</text>
</comment>
<gene>
    <name evidence="7" type="ORF">HMPREF9488_02557</name>
</gene>
<dbReference type="PROSITE" id="PS51656">
    <property type="entry name" value="4FE4S"/>
    <property type="match status" value="1"/>
</dbReference>
<dbReference type="InterPro" id="IPR009016">
    <property type="entry name" value="Fe_hydrogenase"/>
</dbReference>
<evidence type="ECO:0000313" key="8">
    <source>
        <dbReference type="Proteomes" id="UP000003157"/>
    </source>
</evidence>
<dbReference type="InterPro" id="IPR017896">
    <property type="entry name" value="4Fe4S_Fe-S-bd"/>
</dbReference>
<name>E7GCR5_9FIRM</name>
<accession>E7GCR5</accession>
<evidence type="ECO:0000259" key="6">
    <source>
        <dbReference type="PROSITE" id="PS51656"/>
    </source>
</evidence>
<dbReference type="SUPFAM" id="SSF53920">
    <property type="entry name" value="Fe-only hydrogenase"/>
    <property type="match status" value="1"/>
</dbReference>
<dbReference type="PROSITE" id="PS00198">
    <property type="entry name" value="4FE4S_FER_1"/>
    <property type="match status" value="1"/>
</dbReference>
<dbReference type="Pfam" id="PF02906">
    <property type="entry name" value="Fe_hyd_lg_C"/>
    <property type="match status" value="1"/>
</dbReference>
<dbReference type="PANTHER" id="PTHR43560">
    <property type="entry name" value="ION-TRANSLOCATING OXIDOREDUCTASE COMPLEX SUBUNIT B"/>
    <property type="match status" value="1"/>
</dbReference>
<sequence length="391" mass="45058">MKPVVSWLGTKCEHCIKCLKSCPADAISIVNHEVQIDEEKCIHCDVCIKECPARVLKVHGVHMNETMHQHDYNVVLIPTSILSDMKSYEDFQRMCEAILKLGFDAVEQYSDIEGFLYKKAIDESHKREGIWLTSFCPTINQLIEKNYPTLYERILPYDYPVEIAARRIRKKHQGKDVGIYSLCECVGKMILAKEPFGNEKSAIDYAMTISHVFPKMNKLKSDIKYPIQMNKYGVKSNVEDLFGNRSLSVVRVEGLNQSKSLLDLVEFDRIQHVDLVAMYACYQGCIGGYYLWSNPFEGCYNIESMMEHYNAENIDLEENEYLIQRELNRQEIKSMKERMAWFARVNEILDTLPQYDCGACGFANCRSLAQSIAKGDVDIQACRVKRKGDRE</sequence>
<dbReference type="STRING" id="100884.GCA_000269565_00210"/>
<dbReference type="PROSITE" id="PS51379">
    <property type="entry name" value="4FE4S_FER_2"/>
    <property type="match status" value="2"/>
</dbReference>
<evidence type="ECO:0000259" key="5">
    <source>
        <dbReference type="PROSITE" id="PS51379"/>
    </source>
</evidence>
<feature type="domain" description="4Fe-4S ferredoxin-type" evidence="5">
    <location>
        <begin position="32"/>
        <end position="61"/>
    </location>
</feature>
<dbReference type="Proteomes" id="UP000003157">
    <property type="component" value="Unassembled WGS sequence"/>
</dbReference>
<keyword evidence="1" id="KW-0004">4Fe-4S</keyword>
<keyword evidence="2" id="KW-0479">Metal-binding</keyword>
<dbReference type="Gene3D" id="3.40.950.10">
    <property type="entry name" value="Fe-only Hydrogenase (Larger Subunit), Chain L, domain 3"/>
    <property type="match status" value="1"/>
</dbReference>
<dbReference type="Gene3D" id="1.10.15.40">
    <property type="entry name" value="Electron transport complex subunit B, putative Fe-S cluster"/>
    <property type="match status" value="1"/>
</dbReference>
<dbReference type="SUPFAM" id="SSF54862">
    <property type="entry name" value="4Fe-4S ferredoxins"/>
    <property type="match status" value="1"/>
</dbReference>
<feature type="domain" description="4Fe-4S ferredoxin-type" evidence="5">
    <location>
        <begin position="1"/>
        <end position="31"/>
    </location>
</feature>